<dbReference type="InterPro" id="IPR045340">
    <property type="entry name" value="DUF6533"/>
</dbReference>
<feature type="coiled-coil region" evidence="1">
    <location>
        <begin position="92"/>
        <end position="130"/>
    </location>
</feature>
<keyword evidence="1" id="KW-0175">Coiled coil</keyword>
<feature type="transmembrane region" description="Helical" evidence="3">
    <location>
        <begin position="12"/>
        <end position="28"/>
    </location>
</feature>
<dbReference type="Proteomes" id="UP000521943">
    <property type="component" value="Unassembled WGS sequence"/>
</dbReference>
<reference evidence="5 6" key="1">
    <citation type="submission" date="2020-07" db="EMBL/GenBank/DDBJ databases">
        <title>Comparative genomics of pyrophilous fungi reveals a link between fire events and developmental genes.</title>
        <authorList>
            <consortium name="DOE Joint Genome Institute"/>
            <person name="Steindorff A.S."/>
            <person name="Carver A."/>
            <person name="Calhoun S."/>
            <person name="Stillman K."/>
            <person name="Liu H."/>
            <person name="Lipzen A."/>
            <person name="Pangilinan J."/>
            <person name="Labutti K."/>
            <person name="Bruns T.D."/>
            <person name="Grigoriev I.V."/>
        </authorList>
    </citation>
    <scope>NUCLEOTIDE SEQUENCE [LARGE SCALE GENOMIC DNA]</scope>
    <source>
        <strain evidence="5 6">CBS 144469</strain>
    </source>
</reference>
<evidence type="ECO:0000256" key="1">
    <source>
        <dbReference type="SAM" id="Coils"/>
    </source>
</evidence>
<keyword evidence="3" id="KW-0812">Transmembrane</keyword>
<dbReference type="OrthoDB" id="2638860at2759"/>
<sequence length="537" mass="61690">MFNIVELFTELYTIILAHLILSVIMPATRSQTRLVTRLARNSHRAIALPRVDNVAMHRLVQDPDRIAQLRYNVFKNRLPDQLDEFVELSDRLNKQIEWIDRQEERLKEARQEAKGIRRQMTKKLAEMRENGLDAHLERRPTPPIDLTNDPEPGSSSEPEVPPLPRRQDTPFPQRVVNPRHPPGLGLRLVVPEFEEGSSSRPLDPRTRPVVVHDPDYNITRGCEESAALAFLLCDICHLFKDEVNYIWPMRMNLTKVMYLLARYYGLMTVIALIISDQGDRKPDSKVVSVKFHLLDRARTQKLRDSCIFNTRIMQMAGTWVSLLILDVICTVRLYALYARSRKVLFSLIALSLLELAASFFSIYAASDYSRLKVNPPSELSSRFGCQLILPQLSKKQCDIHMLAWLFTLINAMTFFALTLFKFKDSLKDEEGVVQYSTFKKRTYISPLLLVFMRDGSYTLLLHAAVMITTMTVCLHREGLYFPPAWPWLYASFSYVGSRLIINLRRASARGVTTTSETAASSESGRFERIEFASRGKS</sequence>
<feature type="transmembrane region" description="Helical" evidence="3">
    <location>
        <begin position="344"/>
        <end position="365"/>
    </location>
</feature>
<accession>A0A8H6I1E5</accession>
<feature type="transmembrane region" description="Helical" evidence="3">
    <location>
        <begin position="318"/>
        <end position="337"/>
    </location>
</feature>
<feature type="region of interest" description="Disordered" evidence="2">
    <location>
        <begin position="132"/>
        <end position="177"/>
    </location>
</feature>
<comment type="caution">
    <text evidence="5">The sequence shown here is derived from an EMBL/GenBank/DDBJ whole genome shotgun (WGS) entry which is preliminary data.</text>
</comment>
<evidence type="ECO:0000313" key="6">
    <source>
        <dbReference type="Proteomes" id="UP000521943"/>
    </source>
</evidence>
<dbReference type="Pfam" id="PF20151">
    <property type="entry name" value="DUF6533"/>
    <property type="match status" value="1"/>
</dbReference>
<feature type="transmembrane region" description="Helical" evidence="3">
    <location>
        <begin position="484"/>
        <end position="501"/>
    </location>
</feature>
<evidence type="ECO:0000259" key="4">
    <source>
        <dbReference type="Pfam" id="PF20151"/>
    </source>
</evidence>
<organism evidence="5 6">
    <name type="scientific">Ephemerocybe angulata</name>
    <dbReference type="NCBI Taxonomy" id="980116"/>
    <lineage>
        <taxon>Eukaryota</taxon>
        <taxon>Fungi</taxon>
        <taxon>Dikarya</taxon>
        <taxon>Basidiomycota</taxon>
        <taxon>Agaricomycotina</taxon>
        <taxon>Agaricomycetes</taxon>
        <taxon>Agaricomycetidae</taxon>
        <taxon>Agaricales</taxon>
        <taxon>Agaricineae</taxon>
        <taxon>Psathyrellaceae</taxon>
        <taxon>Ephemerocybe</taxon>
    </lineage>
</organism>
<feature type="transmembrane region" description="Helical" evidence="3">
    <location>
        <begin position="443"/>
        <end position="464"/>
    </location>
</feature>
<name>A0A8H6I1E5_9AGAR</name>
<dbReference type="EMBL" id="JACGCI010000029">
    <property type="protein sequence ID" value="KAF6755648.1"/>
    <property type="molecule type" value="Genomic_DNA"/>
</dbReference>
<protein>
    <recommendedName>
        <fullName evidence="4">DUF6533 domain-containing protein</fullName>
    </recommendedName>
</protein>
<keyword evidence="6" id="KW-1185">Reference proteome</keyword>
<evidence type="ECO:0000313" key="5">
    <source>
        <dbReference type="EMBL" id="KAF6755648.1"/>
    </source>
</evidence>
<evidence type="ECO:0000256" key="3">
    <source>
        <dbReference type="SAM" id="Phobius"/>
    </source>
</evidence>
<evidence type="ECO:0000256" key="2">
    <source>
        <dbReference type="SAM" id="MobiDB-lite"/>
    </source>
</evidence>
<feature type="transmembrane region" description="Helical" evidence="3">
    <location>
        <begin position="256"/>
        <end position="274"/>
    </location>
</feature>
<feature type="transmembrane region" description="Helical" evidence="3">
    <location>
        <begin position="401"/>
        <end position="422"/>
    </location>
</feature>
<feature type="domain" description="DUF6533" evidence="4">
    <location>
        <begin position="226"/>
        <end position="267"/>
    </location>
</feature>
<keyword evidence="3" id="KW-0472">Membrane</keyword>
<keyword evidence="3" id="KW-1133">Transmembrane helix</keyword>
<proteinExistence type="predicted"/>
<dbReference type="AlphaFoldDB" id="A0A8H6I1E5"/>
<gene>
    <name evidence="5" type="ORF">DFP72DRAFT_1169481</name>
</gene>